<evidence type="ECO:0000313" key="1">
    <source>
        <dbReference type="EMBL" id="JAD55609.1"/>
    </source>
</evidence>
<proteinExistence type="predicted"/>
<organism evidence="1">
    <name type="scientific">Arundo donax</name>
    <name type="common">Giant reed</name>
    <name type="synonym">Donax arundinaceus</name>
    <dbReference type="NCBI Taxonomy" id="35708"/>
    <lineage>
        <taxon>Eukaryota</taxon>
        <taxon>Viridiplantae</taxon>
        <taxon>Streptophyta</taxon>
        <taxon>Embryophyta</taxon>
        <taxon>Tracheophyta</taxon>
        <taxon>Spermatophyta</taxon>
        <taxon>Magnoliopsida</taxon>
        <taxon>Liliopsida</taxon>
        <taxon>Poales</taxon>
        <taxon>Poaceae</taxon>
        <taxon>PACMAD clade</taxon>
        <taxon>Arundinoideae</taxon>
        <taxon>Arundineae</taxon>
        <taxon>Arundo</taxon>
    </lineage>
</organism>
<dbReference type="AlphaFoldDB" id="A0A0A9AV80"/>
<reference evidence="1" key="1">
    <citation type="submission" date="2014-09" db="EMBL/GenBank/DDBJ databases">
        <authorList>
            <person name="Magalhaes I.L.F."/>
            <person name="Oliveira U."/>
            <person name="Santos F.R."/>
            <person name="Vidigal T.H.D.A."/>
            <person name="Brescovit A.D."/>
            <person name="Santos A.J."/>
        </authorList>
    </citation>
    <scope>NUCLEOTIDE SEQUENCE</scope>
    <source>
        <tissue evidence="1">Shoot tissue taken approximately 20 cm above the soil surface</tissue>
    </source>
</reference>
<reference evidence="1" key="2">
    <citation type="journal article" date="2015" name="Data Brief">
        <title>Shoot transcriptome of the giant reed, Arundo donax.</title>
        <authorList>
            <person name="Barrero R.A."/>
            <person name="Guerrero F.D."/>
            <person name="Moolhuijzen P."/>
            <person name="Goolsby J.A."/>
            <person name="Tidwell J."/>
            <person name="Bellgard S.E."/>
            <person name="Bellgard M.I."/>
        </authorList>
    </citation>
    <scope>NUCLEOTIDE SEQUENCE</scope>
    <source>
        <tissue evidence="1">Shoot tissue taken approximately 20 cm above the soil surface</tissue>
    </source>
</reference>
<sequence length="53" mass="6167">MESYQVYFQMDLASRPYLIGVSCNRRFNIETYFAHGVASPYFGPMGRVSSWVH</sequence>
<protein>
    <submittedName>
        <fullName evidence="1">Uncharacterized protein</fullName>
    </submittedName>
</protein>
<accession>A0A0A9AV80</accession>
<name>A0A0A9AV80_ARUDO</name>
<dbReference type="EMBL" id="GBRH01242286">
    <property type="protein sequence ID" value="JAD55609.1"/>
    <property type="molecule type" value="Transcribed_RNA"/>
</dbReference>